<keyword evidence="2" id="KW-0040">ANK repeat</keyword>
<protein>
    <submittedName>
        <fullName evidence="4">Uncharacterized protein</fullName>
    </submittedName>
</protein>
<reference evidence="4" key="1">
    <citation type="submission" date="2021-11" db="EMBL/GenBank/DDBJ databases">
        <authorList>
            <consortium name="Genoscope - CEA"/>
            <person name="William W."/>
        </authorList>
    </citation>
    <scope>NUCLEOTIDE SEQUENCE</scope>
</reference>
<dbReference type="EMBL" id="CAKKNE010000003">
    <property type="protein sequence ID" value="CAH0371758.1"/>
    <property type="molecule type" value="Genomic_DNA"/>
</dbReference>
<feature type="region of interest" description="Disordered" evidence="3">
    <location>
        <begin position="1"/>
        <end position="36"/>
    </location>
</feature>
<dbReference type="Proteomes" id="UP000789595">
    <property type="component" value="Unassembled WGS sequence"/>
</dbReference>
<comment type="caution">
    <text evidence="4">The sequence shown here is derived from an EMBL/GenBank/DDBJ whole genome shotgun (WGS) entry which is preliminary data.</text>
</comment>
<dbReference type="AlphaFoldDB" id="A0A8J2SGC5"/>
<name>A0A8J2SGC5_9STRA</name>
<evidence type="ECO:0000256" key="1">
    <source>
        <dbReference type="ARBA" id="ARBA00022737"/>
    </source>
</evidence>
<proteinExistence type="predicted"/>
<dbReference type="PANTHER" id="PTHR24178">
    <property type="entry name" value="MOLTING PROTEIN MLT-4"/>
    <property type="match status" value="1"/>
</dbReference>
<dbReference type="SUPFAM" id="SSF48403">
    <property type="entry name" value="Ankyrin repeat"/>
    <property type="match status" value="1"/>
</dbReference>
<organism evidence="4 5">
    <name type="scientific">Pelagomonas calceolata</name>
    <dbReference type="NCBI Taxonomy" id="35677"/>
    <lineage>
        <taxon>Eukaryota</taxon>
        <taxon>Sar</taxon>
        <taxon>Stramenopiles</taxon>
        <taxon>Ochrophyta</taxon>
        <taxon>Pelagophyceae</taxon>
        <taxon>Pelagomonadales</taxon>
        <taxon>Pelagomonadaceae</taxon>
        <taxon>Pelagomonas</taxon>
    </lineage>
</organism>
<feature type="compositionally biased region" description="Basic residues" evidence="3">
    <location>
        <begin position="108"/>
        <end position="118"/>
    </location>
</feature>
<dbReference type="InterPro" id="IPR036770">
    <property type="entry name" value="Ankyrin_rpt-contain_sf"/>
</dbReference>
<feature type="region of interest" description="Disordered" evidence="3">
    <location>
        <begin position="96"/>
        <end position="137"/>
    </location>
</feature>
<evidence type="ECO:0000313" key="4">
    <source>
        <dbReference type="EMBL" id="CAH0371758.1"/>
    </source>
</evidence>
<feature type="compositionally biased region" description="Polar residues" evidence="3">
    <location>
        <begin position="128"/>
        <end position="137"/>
    </location>
</feature>
<gene>
    <name evidence="4" type="ORF">PECAL_3P17100</name>
</gene>
<accession>A0A8J2SGC5</accession>
<keyword evidence="5" id="KW-1185">Reference proteome</keyword>
<evidence type="ECO:0000313" key="5">
    <source>
        <dbReference type="Proteomes" id="UP000789595"/>
    </source>
</evidence>
<dbReference type="Gene3D" id="1.25.40.20">
    <property type="entry name" value="Ankyrin repeat-containing domain"/>
    <property type="match status" value="2"/>
</dbReference>
<evidence type="ECO:0000256" key="2">
    <source>
        <dbReference type="ARBA" id="ARBA00023043"/>
    </source>
</evidence>
<evidence type="ECO:0000256" key="3">
    <source>
        <dbReference type="SAM" id="MobiDB-lite"/>
    </source>
</evidence>
<keyword evidence="1" id="KW-0677">Repeat</keyword>
<sequence>MSRSSTPLATTRSKMERASRDTKKKSPLPHDDQAPRREGIFVLGEQDQAVVFDAALRQDWDSITRIYDALDTERDLSDMRTEYRVTLATRLCGKSPAEMAQTEADKRVARRRKARRSRQQSVDDPDTINDSTATSQLPAIEQKLRNPLAAKRAVKGMRRTVAGHTALHLAARAHAPPEIIEGLMKLQPAAIRARDRTSQTPLHLACCGGVPYKATRSTSVRHAVGAHAGVDPAKRARAVVDALLSQESSDVAGAVDESGRTPVELAVVHQLWTCVESLVEACPRAVARADHRETPLWALAKRHGATERVMKALEEAHPRENMTLIALIRCGFWLDAINAVREQGAHSKDTRDRTPLHVCAMHPDAPVGLIVAVKESWPQAANQRDKAGWLPLHHSAHHGGPADYYREVEPGEKLMVDEFPFMVPRPHEDFDSDDERFIRQVVAEEEARRAAEAELLDEEGFMD</sequence>
<feature type="compositionally biased region" description="Polar residues" evidence="3">
    <location>
        <begin position="1"/>
        <end position="12"/>
    </location>
</feature>